<sequence length="82" mass="9091">MSTDHLAVQVASDYPGMLIALPAQERVAFYLLHLASRVSPHRVATSRRGPKKDKPKPYVDAAVVRKHLSTACLLRDDKVKTP</sequence>
<gene>
    <name evidence="1" type="ORF">HWD57_09485</name>
</gene>
<dbReference type="AlphaFoldDB" id="A0A7D5NB07"/>
<dbReference type="EMBL" id="CP058708">
    <property type="protein sequence ID" value="QLH49987.1"/>
    <property type="molecule type" value="Genomic_DNA"/>
</dbReference>
<accession>A0A7D5NB07</accession>
<evidence type="ECO:0000313" key="1">
    <source>
        <dbReference type="EMBL" id="QLH49987.1"/>
    </source>
</evidence>
<name>A0A7D5NB07_9PROT</name>
<evidence type="ECO:0000313" key="2">
    <source>
        <dbReference type="Proteomes" id="UP000509684"/>
    </source>
</evidence>
<proteinExistence type="predicted"/>
<organism evidence="1 2">
    <name type="scientific">Candidatus Accumulibacter cognatus</name>
    <dbReference type="NCBI Taxonomy" id="2954383"/>
    <lineage>
        <taxon>Bacteria</taxon>
        <taxon>Pseudomonadati</taxon>
        <taxon>Pseudomonadota</taxon>
        <taxon>Betaproteobacteria</taxon>
        <taxon>Candidatus Accumulibacter</taxon>
    </lineage>
</organism>
<reference evidence="1 2" key="1">
    <citation type="journal article" date="2019" name="Microbiome">
        <title>Annotated bacterial chromosomes from frame-shift-corrected long-read metagenomic data.</title>
        <authorList>
            <person name="Arumugam K."/>
            <person name="Bagci C."/>
            <person name="Bessarab I."/>
            <person name="Beier S."/>
            <person name="Buchfink B."/>
            <person name="Gorska A."/>
            <person name="Qiu G."/>
            <person name="Huson D.H."/>
            <person name="Williams R.B.H."/>
        </authorList>
    </citation>
    <scope>NUCLEOTIDE SEQUENCE [LARGE SCALE GENOMIC DNA]</scope>
    <source>
        <strain evidence="1">SSA1</strain>
    </source>
</reference>
<protein>
    <submittedName>
        <fullName evidence="1">Uncharacterized protein</fullName>
    </submittedName>
</protein>
<dbReference type="Proteomes" id="UP000509684">
    <property type="component" value="Chromosome"/>
</dbReference>
<dbReference type="KEGG" id="acog:HWD57_09485"/>